<dbReference type="SUPFAM" id="SSF53448">
    <property type="entry name" value="Nucleotide-diphospho-sugar transferases"/>
    <property type="match status" value="1"/>
</dbReference>
<name>A0A541BNU2_9NOCA</name>
<feature type="domain" description="Glycosyltransferase 2-like" evidence="1">
    <location>
        <begin position="18"/>
        <end position="176"/>
    </location>
</feature>
<dbReference type="CDD" id="cd00761">
    <property type="entry name" value="Glyco_tranf_GTA_type"/>
    <property type="match status" value="1"/>
</dbReference>
<dbReference type="RefSeq" id="WP_142095610.1">
    <property type="nucleotide sequence ID" value="NZ_VIGH01000002.1"/>
</dbReference>
<organism evidence="2 3">
    <name type="scientific">Rhodococcus spelaei</name>
    <dbReference type="NCBI Taxonomy" id="2546320"/>
    <lineage>
        <taxon>Bacteria</taxon>
        <taxon>Bacillati</taxon>
        <taxon>Actinomycetota</taxon>
        <taxon>Actinomycetes</taxon>
        <taxon>Mycobacteriales</taxon>
        <taxon>Nocardiaceae</taxon>
        <taxon>Rhodococcus</taxon>
    </lineage>
</organism>
<keyword evidence="2" id="KW-0808">Transferase</keyword>
<proteinExistence type="predicted"/>
<reference evidence="2 3" key="1">
    <citation type="submission" date="2019-06" db="EMBL/GenBank/DDBJ databases">
        <title>Rhodococcus spaelei sp. nov., isolated from a cave.</title>
        <authorList>
            <person name="Lee S.D."/>
        </authorList>
    </citation>
    <scope>NUCLEOTIDE SEQUENCE [LARGE SCALE GENOMIC DNA]</scope>
    <source>
        <strain evidence="2 3">C9-5</strain>
    </source>
</reference>
<comment type="caution">
    <text evidence="2">The sequence shown here is derived from an EMBL/GenBank/DDBJ whole genome shotgun (WGS) entry which is preliminary data.</text>
</comment>
<gene>
    <name evidence="2" type="ORF">FK531_04555</name>
</gene>
<dbReference type="PANTHER" id="PTHR43685:SF2">
    <property type="entry name" value="GLYCOSYLTRANSFERASE 2-LIKE DOMAIN-CONTAINING PROTEIN"/>
    <property type="match status" value="1"/>
</dbReference>
<accession>A0A541BNU2</accession>
<dbReference type="InterPro" id="IPR050834">
    <property type="entry name" value="Glycosyltransf_2"/>
</dbReference>
<keyword evidence="3" id="KW-1185">Reference proteome</keyword>
<protein>
    <submittedName>
        <fullName evidence="2">Glycosyltransferase family 2 protein</fullName>
    </submittedName>
</protein>
<dbReference type="AlphaFoldDB" id="A0A541BNU2"/>
<dbReference type="Proteomes" id="UP000316256">
    <property type="component" value="Unassembled WGS sequence"/>
</dbReference>
<dbReference type="Pfam" id="PF00535">
    <property type="entry name" value="Glycos_transf_2"/>
    <property type="match status" value="1"/>
</dbReference>
<dbReference type="InterPro" id="IPR001173">
    <property type="entry name" value="Glyco_trans_2-like"/>
</dbReference>
<evidence type="ECO:0000259" key="1">
    <source>
        <dbReference type="Pfam" id="PF00535"/>
    </source>
</evidence>
<dbReference type="EMBL" id="VIGH01000002">
    <property type="protein sequence ID" value="TQF73950.1"/>
    <property type="molecule type" value="Genomic_DNA"/>
</dbReference>
<evidence type="ECO:0000313" key="3">
    <source>
        <dbReference type="Proteomes" id="UP000316256"/>
    </source>
</evidence>
<dbReference type="GO" id="GO:0016740">
    <property type="term" value="F:transferase activity"/>
    <property type="evidence" value="ECO:0007669"/>
    <property type="project" value="UniProtKB-KW"/>
</dbReference>
<dbReference type="OrthoDB" id="153025at2"/>
<dbReference type="InterPro" id="IPR029044">
    <property type="entry name" value="Nucleotide-diphossugar_trans"/>
</dbReference>
<evidence type="ECO:0000313" key="2">
    <source>
        <dbReference type="EMBL" id="TQF73950.1"/>
    </source>
</evidence>
<dbReference type="Gene3D" id="3.90.550.10">
    <property type="entry name" value="Spore Coat Polysaccharide Biosynthesis Protein SpsA, Chain A"/>
    <property type="match status" value="1"/>
</dbReference>
<dbReference type="PANTHER" id="PTHR43685">
    <property type="entry name" value="GLYCOSYLTRANSFERASE"/>
    <property type="match status" value="1"/>
</dbReference>
<sequence length="332" mass="35858">MSEPEPALARHRANPTVSVVICCYTPQRWTQLTAAIESVGQQTLPASEVLVVVDHCPALTEMVRRNHPNVRTLENVGPQGLSGARNSGVAASGGDIVAFLDDDAVAACDWLEVLVAAYTDDRVLGVGGHVEPAWQSGRPDWFPHEFDWVVGCSHPGQPSVPAAVRNFIGANMSFRRLELAEIGGFRTDLGRIGTRPLGCEETELCLRLAARRPDGILRHQPAATVHHHVPSARGTWTYFRQRCFAEGLSKAVVARSCGPHRALAAERPYMVQILPRGFARALVARIDGTDPAGMRRAAALLAGLIITCGGYATGRMRRPHAATLAGHLRTAR</sequence>